<feature type="compositionally biased region" description="Low complexity" evidence="1">
    <location>
        <begin position="68"/>
        <end position="90"/>
    </location>
</feature>
<sequence>MKDKRSSASGSVVTVSDNNNKVAEDLVDRPKLGQNQSDSRGQPLPQINPPGNSTPSVENSNCEKSTDTTTEGTKPGANTTTTNTTTTTTPLHALHNNVCSSSPKKPLKLRNHLGEVTELYDTLHNKVTYSPVSPLVSSTLSASPQPAQCPQGVVSFLEHLLINLIPDKHADRKEDDIKRDSILTPYIIHAFEGNAMIKIN</sequence>
<accession>A0A8J2K861</accession>
<evidence type="ECO:0000256" key="1">
    <source>
        <dbReference type="SAM" id="MobiDB-lite"/>
    </source>
</evidence>
<name>A0A8J2K861_9HEXA</name>
<keyword evidence="3" id="KW-1185">Reference proteome</keyword>
<evidence type="ECO:0000313" key="2">
    <source>
        <dbReference type="EMBL" id="CAG7730912.1"/>
    </source>
</evidence>
<dbReference type="EMBL" id="CAJVCH010202569">
    <property type="protein sequence ID" value="CAG7730912.1"/>
    <property type="molecule type" value="Genomic_DNA"/>
</dbReference>
<reference evidence="2" key="1">
    <citation type="submission" date="2021-06" db="EMBL/GenBank/DDBJ databases">
        <authorList>
            <person name="Hodson N. C."/>
            <person name="Mongue J. A."/>
            <person name="Jaron S. K."/>
        </authorList>
    </citation>
    <scope>NUCLEOTIDE SEQUENCE</scope>
</reference>
<gene>
    <name evidence="2" type="ORF">AFUS01_LOCUS19527</name>
</gene>
<feature type="compositionally biased region" description="Basic and acidic residues" evidence="1">
    <location>
        <begin position="22"/>
        <end position="31"/>
    </location>
</feature>
<organism evidence="2 3">
    <name type="scientific">Allacma fusca</name>
    <dbReference type="NCBI Taxonomy" id="39272"/>
    <lineage>
        <taxon>Eukaryota</taxon>
        <taxon>Metazoa</taxon>
        <taxon>Ecdysozoa</taxon>
        <taxon>Arthropoda</taxon>
        <taxon>Hexapoda</taxon>
        <taxon>Collembola</taxon>
        <taxon>Symphypleona</taxon>
        <taxon>Sminthuridae</taxon>
        <taxon>Allacma</taxon>
    </lineage>
</organism>
<feature type="compositionally biased region" description="Polar residues" evidence="1">
    <location>
        <begin position="7"/>
        <end position="21"/>
    </location>
</feature>
<comment type="caution">
    <text evidence="2">The sequence shown here is derived from an EMBL/GenBank/DDBJ whole genome shotgun (WGS) entry which is preliminary data.</text>
</comment>
<dbReference type="Proteomes" id="UP000708208">
    <property type="component" value="Unassembled WGS sequence"/>
</dbReference>
<evidence type="ECO:0000313" key="3">
    <source>
        <dbReference type="Proteomes" id="UP000708208"/>
    </source>
</evidence>
<dbReference type="AlphaFoldDB" id="A0A8J2K861"/>
<protein>
    <submittedName>
        <fullName evidence="2">Uncharacterized protein</fullName>
    </submittedName>
</protein>
<feature type="compositionally biased region" description="Polar residues" evidence="1">
    <location>
        <begin position="49"/>
        <end position="63"/>
    </location>
</feature>
<proteinExistence type="predicted"/>
<feature type="region of interest" description="Disordered" evidence="1">
    <location>
        <begin position="1"/>
        <end position="105"/>
    </location>
</feature>